<dbReference type="AlphaFoldDB" id="A0AAV5FKF8"/>
<reference evidence="2" key="1">
    <citation type="journal article" date="2018" name="DNA Res.">
        <title>Multiple hybrid de novo genome assembly of finger millet, an orphan allotetraploid crop.</title>
        <authorList>
            <person name="Hatakeyama M."/>
            <person name="Aluri S."/>
            <person name="Balachadran M.T."/>
            <person name="Sivarajan S.R."/>
            <person name="Patrignani A."/>
            <person name="Gruter S."/>
            <person name="Poveda L."/>
            <person name="Shimizu-Inatsugi R."/>
            <person name="Baeten J."/>
            <person name="Francoijs K.J."/>
            <person name="Nataraja K.N."/>
            <person name="Reddy Y.A.N."/>
            <person name="Phadnis S."/>
            <person name="Ravikumar R.L."/>
            <person name="Schlapbach R."/>
            <person name="Sreeman S.M."/>
            <person name="Shimizu K.K."/>
        </authorList>
    </citation>
    <scope>NUCLEOTIDE SEQUENCE</scope>
</reference>
<protein>
    <recommendedName>
        <fullName evidence="1">DUF6598 domain-containing protein</fullName>
    </recommendedName>
</protein>
<keyword evidence="3" id="KW-1185">Reference proteome</keyword>
<evidence type="ECO:0000259" key="1">
    <source>
        <dbReference type="Pfam" id="PF20241"/>
    </source>
</evidence>
<name>A0AAV5FKF8_ELECO</name>
<dbReference type="EMBL" id="BQKI01000088">
    <property type="protein sequence ID" value="GJN35271.1"/>
    <property type="molecule type" value="Genomic_DNA"/>
</dbReference>
<evidence type="ECO:0000313" key="3">
    <source>
        <dbReference type="Proteomes" id="UP001054889"/>
    </source>
</evidence>
<evidence type="ECO:0000313" key="2">
    <source>
        <dbReference type="EMBL" id="GJN35271.1"/>
    </source>
</evidence>
<gene>
    <name evidence="2" type="primary">gb24023</name>
    <name evidence="2" type="ORF">PR202_gb24023</name>
</gene>
<accession>A0AAV5FKF8</accession>
<reference evidence="2" key="2">
    <citation type="submission" date="2021-12" db="EMBL/GenBank/DDBJ databases">
        <title>Resequencing data analysis of finger millet.</title>
        <authorList>
            <person name="Hatakeyama M."/>
            <person name="Aluri S."/>
            <person name="Balachadran M.T."/>
            <person name="Sivarajan S.R."/>
            <person name="Poveda L."/>
            <person name="Shimizu-Inatsugi R."/>
            <person name="Schlapbach R."/>
            <person name="Sreeman S.M."/>
            <person name="Shimizu K.K."/>
        </authorList>
    </citation>
    <scope>NUCLEOTIDE SEQUENCE</scope>
</reference>
<organism evidence="2 3">
    <name type="scientific">Eleusine coracana subsp. coracana</name>
    <dbReference type="NCBI Taxonomy" id="191504"/>
    <lineage>
        <taxon>Eukaryota</taxon>
        <taxon>Viridiplantae</taxon>
        <taxon>Streptophyta</taxon>
        <taxon>Embryophyta</taxon>
        <taxon>Tracheophyta</taxon>
        <taxon>Spermatophyta</taxon>
        <taxon>Magnoliopsida</taxon>
        <taxon>Liliopsida</taxon>
        <taxon>Poales</taxon>
        <taxon>Poaceae</taxon>
        <taxon>PACMAD clade</taxon>
        <taxon>Chloridoideae</taxon>
        <taxon>Cynodonteae</taxon>
        <taxon>Eleusininae</taxon>
        <taxon>Eleusine</taxon>
    </lineage>
</organism>
<dbReference type="Proteomes" id="UP001054889">
    <property type="component" value="Unassembled WGS sequence"/>
</dbReference>
<comment type="caution">
    <text evidence="2">The sequence shown here is derived from an EMBL/GenBank/DDBJ whole genome shotgun (WGS) entry which is preliminary data.</text>
</comment>
<dbReference type="PANTHER" id="PTHR33065">
    <property type="entry name" value="OS07G0486400 PROTEIN"/>
    <property type="match status" value="1"/>
</dbReference>
<dbReference type="Pfam" id="PF20241">
    <property type="entry name" value="DUF6598"/>
    <property type="match status" value="1"/>
</dbReference>
<proteinExistence type="predicted"/>
<sequence length="295" mass="33307">MFENPDAECRGPKPIRLFPAFKSGEHYFGTDYNLEDKSEISASNIGHCSGECLCVSMNLLQFIDVKLAARETIKPLRNYVYRHGIGNCETVSVKQETGVARFSLTSPTRVISIRSRALVEFELHSLNEDEKECDDDLIIEGCTELDHLYEPKSFVETRRLYSDKCALDIKYAVLLNAVEARVNIEVLRVPFQGVDLNLFAKTSGFSDIIRLFQGAALEVGFTRSFAVAVVKYRSLDLYIKGSPRDDHALGQKLMQGSWRHSFSSDFHGTVEALVELGDFAEISVKVTWKSYEKRP</sequence>
<feature type="domain" description="DUF6598" evidence="1">
    <location>
        <begin position="67"/>
        <end position="286"/>
    </location>
</feature>
<dbReference type="PANTHER" id="PTHR33065:SF185">
    <property type="entry name" value="DUF6598 DOMAIN-CONTAINING PROTEIN"/>
    <property type="match status" value="1"/>
</dbReference>
<dbReference type="InterPro" id="IPR046533">
    <property type="entry name" value="DUF6598"/>
</dbReference>